<evidence type="ECO:0000313" key="2">
    <source>
        <dbReference type="Proteomes" id="UP000255061"/>
    </source>
</evidence>
<gene>
    <name evidence="1" type="ORF">NCTC10736_04076</name>
</gene>
<protein>
    <submittedName>
        <fullName evidence="1">Protein of uncharacterized function (DUF2375)</fullName>
    </submittedName>
</protein>
<dbReference type="Proteomes" id="UP000255061">
    <property type="component" value="Unassembled WGS sequence"/>
</dbReference>
<organism evidence="1 2">
    <name type="scientific">Shewanella morhuae</name>
    <dbReference type="NCBI Taxonomy" id="365591"/>
    <lineage>
        <taxon>Bacteria</taxon>
        <taxon>Pseudomonadati</taxon>
        <taxon>Pseudomonadota</taxon>
        <taxon>Gammaproteobacteria</taxon>
        <taxon>Alteromonadales</taxon>
        <taxon>Shewanellaceae</taxon>
        <taxon>Shewanella</taxon>
    </lineage>
</organism>
<dbReference type="EMBL" id="UGYV01000004">
    <property type="protein sequence ID" value="SUJ09983.1"/>
    <property type="molecule type" value="Genomic_DNA"/>
</dbReference>
<dbReference type="AlphaFoldDB" id="A0A380BZJ2"/>
<reference evidence="1 2" key="1">
    <citation type="submission" date="2018-06" db="EMBL/GenBank/DDBJ databases">
        <authorList>
            <consortium name="Pathogen Informatics"/>
            <person name="Doyle S."/>
        </authorList>
    </citation>
    <scope>NUCLEOTIDE SEQUENCE [LARGE SCALE GENOMIC DNA]</scope>
    <source>
        <strain evidence="1 2">NCTC10736</strain>
    </source>
</reference>
<dbReference type="Pfam" id="PF09558">
    <property type="entry name" value="DUF2375"/>
    <property type="match status" value="1"/>
</dbReference>
<accession>A0A380BZJ2</accession>
<dbReference type="RefSeq" id="WP_115407330.1">
    <property type="nucleotide sequence ID" value="NZ_UGYV01000004.1"/>
</dbReference>
<sequence length="73" mass="8008">MTGTLTITVLFYDEEFVLELRSEVISNCEVAAGGRVMLSDNFKKGKLIIAVLEGNVKILNKLGDRAIPVKRVA</sequence>
<dbReference type="NCBIfam" id="TIGR02922">
    <property type="entry name" value="TIGR02922 family protein"/>
    <property type="match status" value="1"/>
</dbReference>
<name>A0A380BZJ2_9GAMM</name>
<proteinExistence type="predicted"/>
<dbReference type="InterPro" id="IPR014271">
    <property type="entry name" value="CHP02922"/>
</dbReference>
<evidence type="ECO:0000313" key="1">
    <source>
        <dbReference type="EMBL" id="SUJ09983.1"/>
    </source>
</evidence>